<feature type="compositionally biased region" description="Basic residues" evidence="1">
    <location>
        <begin position="108"/>
        <end position="120"/>
    </location>
</feature>
<protein>
    <submittedName>
        <fullName evidence="2">Uncharacterized protein</fullName>
    </submittedName>
</protein>
<dbReference type="EMBL" id="CAIJEN010000012">
    <property type="protein sequence ID" value="CAD0091258.1"/>
    <property type="molecule type" value="Genomic_DNA"/>
</dbReference>
<gene>
    <name evidence="2" type="ORF">AWRI4619_LOCUS6644</name>
</gene>
<feature type="compositionally biased region" description="Basic residues" evidence="1">
    <location>
        <begin position="456"/>
        <end position="471"/>
    </location>
</feature>
<reference evidence="2" key="1">
    <citation type="submission" date="2020-06" db="EMBL/GenBank/DDBJ databases">
        <authorList>
            <person name="Onetto C."/>
        </authorList>
    </citation>
    <scope>NUCLEOTIDE SEQUENCE</scope>
</reference>
<feature type="non-terminal residue" evidence="2">
    <location>
        <position position="481"/>
    </location>
</feature>
<evidence type="ECO:0000313" key="2">
    <source>
        <dbReference type="EMBL" id="CAD0091258.1"/>
    </source>
</evidence>
<feature type="region of interest" description="Disordered" evidence="1">
    <location>
        <begin position="22"/>
        <end position="174"/>
    </location>
</feature>
<name>A0A9N8JMW9_9PEZI</name>
<dbReference type="PANTHER" id="PTHR48125">
    <property type="entry name" value="LP07818P1"/>
    <property type="match status" value="1"/>
</dbReference>
<comment type="caution">
    <text evidence="2">The sequence shown here is derived from an EMBL/GenBank/DDBJ whole genome shotgun (WGS) entry which is preliminary data.</text>
</comment>
<keyword evidence="3" id="KW-1185">Reference proteome</keyword>
<sequence>PVKNASIMAPKKKLFATVSDYASGTETETEMPESSEPKFIASYGTGKKLGKASASPKKTEPPASGRSTRTSSRQPQARAPPPTAATLVSKSPAKSPVKSSVKSPIKSPAKKSQSRARTRGHPLAPPPAPADQPKTTTRRARTVSPAKRLIADSPPPEDRMNPFPPKPEPMTVTDKPAVRNRYGEKVVAPVDIKQKMRQAINFLSDDGVENLADFEEKLERIEAWLDKNHPQMDGIIADGEDDTEMLCRRVRYMIWVHQNRIEEGAEQWFTRDQFPNSQSMYKPVKPRKGDLWRLHADFTTTGKPVNPKDQVMQAQDRDRFVEARAEKTAAAKASPKKTVAAAAAAAPRRPELPHPEIWHRKEAARFPYGETPYMEQVMSRQITADLARGREAKDALEGGNYYALKKVLGDIKNYILPAAPPAAPFDPWKLSQVAYEDVLDADQWMNVLSKKETTGTKRKAASSRSRSPAKRTKSDNWPLTG</sequence>
<evidence type="ECO:0000256" key="1">
    <source>
        <dbReference type="SAM" id="MobiDB-lite"/>
    </source>
</evidence>
<dbReference type="AlphaFoldDB" id="A0A9N8JMW9"/>
<feature type="compositionally biased region" description="Low complexity" evidence="1">
    <location>
        <begin position="84"/>
        <end position="107"/>
    </location>
</feature>
<organism evidence="2 3">
    <name type="scientific">Aureobasidium vineae</name>
    <dbReference type="NCBI Taxonomy" id="2773715"/>
    <lineage>
        <taxon>Eukaryota</taxon>
        <taxon>Fungi</taxon>
        <taxon>Dikarya</taxon>
        <taxon>Ascomycota</taxon>
        <taxon>Pezizomycotina</taxon>
        <taxon>Dothideomycetes</taxon>
        <taxon>Dothideomycetidae</taxon>
        <taxon>Dothideales</taxon>
        <taxon>Saccotheciaceae</taxon>
        <taxon>Aureobasidium</taxon>
    </lineage>
</organism>
<accession>A0A9N8JMW9</accession>
<dbReference type="Proteomes" id="UP000716446">
    <property type="component" value="Unassembled WGS sequence"/>
</dbReference>
<dbReference type="PANTHER" id="PTHR48125:SF12">
    <property type="entry name" value="AT HOOK TRANSCRIPTION FACTOR FAMILY-RELATED"/>
    <property type="match status" value="1"/>
</dbReference>
<proteinExistence type="predicted"/>
<feature type="region of interest" description="Disordered" evidence="1">
    <location>
        <begin position="449"/>
        <end position="481"/>
    </location>
</feature>
<evidence type="ECO:0000313" key="3">
    <source>
        <dbReference type="Proteomes" id="UP000716446"/>
    </source>
</evidence>